<dbReference type="AlphaFoldDB" id="A0A2T0JZN7"/>
<protein>
    <submittedName>
        <fullName evidence="2">WhiB family redox-sensing transcriptional regulator</fullName>
    </submittedName>
</protein>
<dbReference type="OrthoDB" id="5193235at2"/>
<evidence type="ECO:0000259" key="1">
    <source>
        <dbReference type="PROSITE" id="PS51674"/>
    </source>
</evidence>
<feature type="domain" description="4Fe-4S Wbl-type" evidence="1">
    <location>
        <begin position="27"/>
        <end position="95"/>
    </location>
</feature>
<gene>
    <name evidence="2" type="ORF">CLV67_12138</name>
</gene>
<reference evidence="2 3" key="1">
    <citation type="submission" date="2018-03" db="EMBL/GenBank/DDBJ databases">
        <title>Genomic Encyclopedia of Archaeal and Bacterial Type Strains, Phase II (KMG-II): from individual species to whole genera.</title>
        <authorList>
            <person name="Goeker M."/>
        </authorList>
    </citation>
    <scope>NUCLEOTIDE SEQUENCE [LARGE SCALE GENOMIC DNA]</scope>
    <source>
        <strain evidence="2 3">DSM 43146</strain>
    </source>
</reference>
<proteinExistence type="predicted"/>
<organism evidence="2 3">
    <name type="scientific">Actinoplanes italicus</name>
    <dbReference type="NCBI Taxonomy" id="113567"/>
    <lineage>
        <taxon>Bacteria</taxon>
        <taxon>Bacillati</taxon>
        <taxon>Actinomycetota</taxon>
        <taxon>Actinomycetes</taxon>
        <taxon>Micromonosporales</taxon>
        <taxon>Micromonosporaceae</taxon>
        <taxon>Actinoplanes</taxon>
    </lineage>
</organism>
<evidence type="ECO:0000313" key="2">
    <source>
        <dbReference type="EMBL" id="PRX15991.1"/>
    </source>
</evidence>
<dbReference type="InterPro" id="IPR034768">
    <property type="entry name" value="4FE4S_WBL"/>
</dbReference>
<comment type="caution">
    <text evidence="2">The sequence shown here is derived from an EMBL/GenBank/DDBJ whole genome shotgun (WGS) entry which is preliminary data.</text>
</comment>
<sequence length="156" mass="16913">MTPATNPTQDHLYPLLTAIGTPPAGQKCGRLASGFPDLTVQQAVFDGDVEDPRLLDAARAVCTSCPVLSDCRLYAEASLDQTTFLAGETATERASRQGRTARARHRRQVVRSMRAAGVTIPEISFYSGYPMRTIEADVAQRTRADAVSTRDTSEPQ</sequence>
<dbReference type="RefSeq" id="WP_146169456.1">
    <property type="nucleotide sequence ID" value="NZ_BOMO01000088.1"/>
</dbReference>
<keyword evidence="3" id="KW-1185">Reference proteome</keyword>
<name>A0A2T0JZN7_9ACTN</name>
<dbReference type="Proteomes" id="UP000239415">
    <property type="component" value="Unassembled WGS sequence"/>
</dbReference>
<accession>A0A2T0JZN7</accession>
<dbReference type="PROSITE" id="PS51674">
    <property type="entry name" value="4FE4S_WBL"/>
    <property type="match status" value="1"/>
</dbReference>
<evidence type="ECO:0000313" key="3">
    <source>
        <dbReference type="Proteomes" id="UP000239415"/>
    </source>
</evidence>
<dbReference type="EMBL" id="PVMZ01000021">
    <property type="protein sequence ID" value="PRX15991.1"/>
    <property type="molecule type" value="Genomic_DNA"/>
</dbReference>